<proteinExistence type="predicted"/>
<dbReference type="Proteomes" id="UP000198706">
    <property type="component" value="Unassembled WGS sequence"/>
</dbReference>
<dbReference type="RefSeq" id="WP_084333684.1">
    <property type="nucleotide sequence ID" value="NZ_CBKZNZ010000028.1"/>
</dbReference>
<dbReference type="EMBL" id="FNFD01000003">
    <property type="protein sequence ID" value="SDJ84145.1"/>
    <property type="molecule type" value="Genomic_DNA"/>
</dbReference>
<evidence type="ECO:0000313" key="2">
    <source>
        <dbReference type="Proteomes" id="UP000198706"/>
    </source>
</evidence>
<protein>
    <submittedName>
        <fullName evidence="1">Uncharacterized protein</fullName>
    </submittedName>
</protein>
<keyword evidence="2" id="KW-1185">Reference proteome</keyword>
<reference evidence="1 2" key="1">
    <citation type="submission" date="2016-10" db="EMBL/GenBank/DDBJ databases">
        <authorList>
            <person name="de Groot N.N."/>
        </authorList>
    </citation>
    <scope>NUCLEOTIDE SEQUENCE [LARGE SCALE GENOMIC DNA]</scope>
    <source>
        <strain evidence="1 2">JCM 21544</strain>
    </source>
</reference>
<sequence>MVTHYKVAGHLACGRHGNNLPSTSQLAKVKCRNCRNTEAFKEARRAERNAARRAARKASKEHVSNDWRTAWENRLAALPGPQRLPRGFADQRFV</sequence>
<gene>
    <name evidence="1" type="ORF">SAMN05216186_10346</name>
</gene>
<organism evidence="1 2">
    <name type="scientific">Pseudomonas indica</name>
    <dbReference type="NCBI Taxonomy" id="137658"/>
    <lineage>
        <taxon>Bacteria</taxon>
        <taxon>Pseudomonadati</taxon>
        <taxon>Pseudomonadota</taxon>
        <taxon>Gammaproteobacteria</taxon>
        <taxon>Pseudomonadales</taxon>
        <taxon>Pseudomonadaceae</taxon>
        <taxon>Pseudomonas</taxon>
    </lineage>
</organism>
<dbReference type="AlphaFoldDB" id="A0A1G8X2U0"/>
<accession>A0A1G8X2U0</accession>
<evidence type="ECO:0000313" key="1">
    <source>
        <dbReference type="EMBL" id="SDJ84145.1"/>
    </source>
</evidence>
<name>A0A1G8X2U0_9PSED</name>